<proteinExistence type="predicted"/>
<evidence type="ECO:0000256" key="6">
    <source>
        <dbReference type="ARBA" id="ARBA00022786"/>
    </source>
</evidence>
<accession>A0A814WVU5</accession>
<dbReference type="AlphaFoldDB" id="A0A814WVU5"/>
<dbReference type="SMART" id="SM00184">
    <property type="entry name" value="RING"/>
    <property type="match status" value="1"/>
</dbReference>
<dbReference type="InterPro" id="IPR017907">
    <property type="entry name" value="Znf_RING_CS"/>
</dbReference>
<dbReference type="Pfam" id="PF01485">
    <property type="entry name" value="IBR"/>
    <property type="match status" value="1"/>
</dbReference>
<protein>
    <recommendedName>
        <fullName evidence="13">RBR-type E3 ubiquitin transferase</fullName>
    </recommendedName>
</protein>
<organism evidence="11 12">
    <name type="scientific">Rotaria magnacalcarata</name>
    <dbReference type="NCBI Taxonomy" id="392030"/>
    <lineage>
        <taxon>Eukaryota</taxon>
        <taxon>Metazoa</taxon>
        <taxon>Spiralia</taxon>
        <taxon>Gnathifera</taxon>
        <taxon>Rotifera</taxon>
        <taxon>Eurotatoria</taxon>
        <taxon>Bdelloidea</taxon>
        <taxon>Philodinida</taxon>
        <taxon>Philodinidae</taxon>
        <taxon>Rotaria</taxon>
    </lineage>
</organism>
<evidence type="ECO:0000256" key="7">
    <source>
        <dbReference type="ARBA" id="ARBA00022833"/>
    </source>
</evidence>
<dbReference type="GO" id="GO:0004842">
    <property type="term" value="F:ubiquitin-protein transferase activity"/>
    <property type="evidence" value="ECO:0007669"/>
    <property type="project" value="TreeGrafter"/>
</dbReference>
<keyword evidence="4" id="KW-0677">Repeat</keyword>
<evidence type="ECO:0000256" key="2">
    <source>
        <dbReference type="ARBA" id="ARBA00022679"/>
    </source>
</evidence>
<evidence type="ECO:0000256" key="1">
    <source>
        <dbReference type="ARBA" id="ARBA00004906"/>
    </source>
</evidence>
<dbReference type="InterPro" id="IPR001841">
    <property type="entry name" value="Znf_RING"/>
</dbReference>
<evidence type="ECO:0000256" key="3">
    <source>
        <dbReference type="ARBA" id="ARBA00022723"/>
    </source>
</evidence>
<keyword evidence="2" id="KW-0808">Transferase</keyword>
<evidence type="ECO:0000256" key="4">
    <source>
        <dbReference type="ARBA" id="ARBA00022737"/>
    </source>
</evidence>
<evidence type="ECO:0000256" key="5">
    <source>
        <dbReference type="ARBA" id="ARBA00022771"/>
    </source>
</evidence>
<comment type="caution">
    <text evidence="11">The sequence shown here is derived from an EMBL/GenBank/DDBJ whole genome shotgun (WGS) entry which is preliminary data.</text>
</comment>
<dbReference type="PROSITE" id="PS51873">
    <property type="entry name" value="TRIAD"/>
    <property type="match status" value="1"/>
</dbReference>
<keyword evidence="6" id="KW-0833">Ubl conjugation pathway</keyword>
<keyword evidence="3" id="KW-0479">Metal-binding</keyword>
<dbReference type="InterPro" id="IPR013083">
    <property type="entry name" value="Znf_RING/FYVE/PHD"/>
</dbReference>
<keyword evidence="5 8" id="KW-0863">Zinc-finger</keyword>
<dbReference type="Proteomes" id="UP000663834">
    <property type="component" value="Unassembled WGS sequence"/>
</dbReference>
<evidence type="ECO:0000256" key="8">
    <source>
        <dbReference type="PROSITE-ProRule" id="PRU00175"/>
    </source>
</evidence>
<dbReference type="GO" id="GO:0097039">
    <property type="term" value="P:protein linear polyubiquitination"/>
    <property type="evidence" value="ECO:0007669"/>
    <property type="project" value="TreeGrafter"/>
</dbReference>
<evidence type="ECO:0000313" key="12">
    <source>
        <dbReference type="Proteomes" id="UP000663834"/>
    </source>
</evidence>
<dbReference type="GO" id="GO:0008270">
    <property type="term" value="F:zinc ion binding"/>
    <property type="evidence" value="ECO:0007669"/>
    <property type="project" value="UniProtKB-KW"/>
</dbReference>
<evidence type="ECO:0000259" key="9">
    <source>
        <dbReference type="PROSITE" id="PS50089"/>
    </source>
</evidence>
<reference evidence="11" key="1">
    <citation type="submission" date="2021-02" db="EMBL/GenBank/DDBJ databases">
        <authorList>
            <person name="Nowell W R."/>
        </authorList>
    </citation>
    <scope>NUCLEOTIDE SEQUENCE</scope>
</reference>
<evidence type="ECO:0000313" key="11">
    <source>
        <dbReference type="EMBL" id="CAF1207478.1"/>
    </source>
</evidence>
<comment type="pathway">
    <text evidence="1">Protein modification; protein ubiquitination.</text>
</comment>
<evidence type="ECO:0008006" key="13">
    <source>
        <dbReference type="Google" id="ProtNLM"/>
    </source>
</evidence>
<dbReference type="PANTHER" id="PTHR22770">
    <property type="entry name" value="UBIQUITIN CONJUGATING ENZYME 7 INTERACTING PROTEIN-RELATED"/>
    <property type="match status" value="1"/>
</dbReference>
<dbReference type="CDD" id="cd20335">
    <property type="entry name" value="BRcat_RBR"/>
    <property type="match status" value="1"/>
</dbReference>
<dbReference type="EMBL" id="CAJNOW010000015">
    <property type="protein sequence ID" value="CAF1207478.1"/>
    <property type="molecule type" value="Genomic_DNA"/>
</dbReference>
<dbReference type="OrthoDB" id="10009520at2759"/>
<dbReference type="SUPFAM" id="SSF57850">
    <property type="entry name" value="RING/U-box"/>
    <property type="match status" value="2"/>
</dbReference>
<feature type="domain" description="RING-type" evidence="9">
    <location>
        <begin position="354"/>
        <end position="398"/>
    </location>
</feature>
<keyword evidence="7" id="KW-0862">Zinc</keyword>
<evidence type="ECO:0000259" key="10">
    <source>
        <dbReference type="PROSITE" id="PS51873"/>
    </source>
</evidence>
<dbReference type="Gene3D" id="3.30.40.10">
    <property type="entry name" value="Zinc/RING finger domain, C3HC4 (zinc finger)"/>
    <property type="match status" value="1"/>
</dbReference>
<dbReference type="InterPro" id="IPR051628">
    <property type="entry name" value="LUBAC_E3_Ligases"/>
</dbReference>
<dbReference type="GO" id="GO:0071797">
    <property type="term" value="C:LUBAC complex"/>
    <property type="evidence" value="ECO:0007669"/>
    <property type="project" value="TreeGrafter"/>
</dbReference>
<gene>
    <name evidence="11" type="ORF">KQP761_LOCUS160</name>
</gene>
<dbReference type="InterPro" id="IPR002867">
    <property type="entry name" value="IBR_dom"/>
</dbReference>
<dbReference type="GO" id="GO:0043161">
    <property type="term" value="P:proteasome-mediated ubiquitin-dependent protein catabolic process"/>
    <property type="evidence" value="ECO:0007669"/>
    <property type="project" value="TreeGrafter"/>
</dbReference>
<sequence>MFNRYTSFQRDTITFNPKVFNGKIEASVEFLDITELTQTIEEMNESQLYDDVKNVIIYHEKLENRNPTTKKTDVALKEEEEIGLIGLCSMFLSTKDLFRSISDCQIPSSTPDGTVTALVLFNDPIDITTAIKTYDNQVIQLFKGSSNLRLIPSIAHEIFINAALAKAISDKIKQAIQCIREKYKRIYIKAVHSEKSGKATTMKIFIDGDDIQHITAAKITFDTLMKGMEYRFEDDSEKFFVRIYRSDQASEEARKRIDEYIRDTLNSKNSTIILDIPPGYIRQVLKMSVTYRDKFVKEFNVEISTIVAEHQVRVVGKEQDVAKCEEAIKQSWSTIIVEQQASSKLLTVATGVGCQICYELPNYFLQACGHAFCSNCLKMQLSTKFDTTLTNQSLNIKCKISTCYSPLLLRDIKTIIDPKNIPRLARASLDAYLKTDKDIQQCMGTDCKQVYRKSQHPQSYFCDACLKTYCVKCEVEYHLGATCDQYQALLKLKPDDRLAAYNIVHHHFGDDISPCYNKCFSRN</sequence>
<dbReference type="PANTHER" id="PTHR22770:SF13">
    <property type="entry name" value="RING-TYPE DOMAIN-CONTAINING PROTEIN"/>
    <property type="match status" value="1"/>
</dbReference>
<dbReference type="PROSITE" id="PS50089">
    <property type="entry name" value="ZF_RING_2"/>
    <property type="match status" value="1"/>
</dbReference>
<feature type="domain" description="RING-type" evidence="10">
    <location>
        <begin position="350"/>
        <end position="523"/>
    </location>
</feature>
<dbReference type="InterPro" id="IPR044066">
    <property type="entry name" value="TRIAD_supradom"/>
</dbReference>
<dbReference type="GO" id="GO:0043130">
    <property type="term" value="F:ubiquitin binding"/>
    <property type="evidence" value="ECO:0007669"/>
    <property type="project" value="TreeGrafter"/>
</dbReference>
<name>A0A814WVU5_9BILA</name>
<dbReference type="PROSITE" id="PS00518">
    <property type="entry name" value="ZF_RING_1"/>
    <property type="match status" value="1"/>
</dbReference>